<organism evidence="2 3">
    <name type="scientific">Cupriavidus pauculus</name>
    <dbReference type="NCBI Taxonomy" id="82633"/>
    <lineage>
        <taxon>Bacteria</taxon>
        <taxon>Pseudomonadati</taxon>
        <taxon>Pseudomonadota</taxon>
        <taxon>Betaproteobacteria</taxon>
        <taxon>Burkholderiales</taxon>
        <taxon>Burkholderiaceae</taxon>
        <taxon>Cupriavidus</taxon>
    </lineage>
</organism>
<dbReference type="EMBL" id="PJRP01000018">
    <property type="protein sequence ID" value="PLP97330.1"/>
    <property type="molecule type" value="Genomic_DNA"/>
</dbReference>
<feature type="signal peptide" evidence="1">
    <location>
        <begin position="1"/>
        <end position="27"/>
    </location>
</feature>
<reference evidence="2 3" key="1">
    <citation type="submission" date="2017-12" db="EMBL/GenBank/DDBJ databases">
        <title>Genome sequence of the active heterotrophic nitrifier-denitrifier, Cupriavidus pauculus UM1.</title>
        <authorList>
            <person name="Putonti C."/>
            <person name="Castignetti D."/>
        </authorList>
    </citation>
    <scope>NUCLEOTIDE SEQUENCE [LARGE SCALE GENOMIC DNA]</scope>
    <source>
        <strain evidence="2 3">UM1</strain>
    </source>
</reference>
<dbReference type="PROSITE" id="PS51257">
    <property type="entry name" value="PROKAR_LIPOPROTEIN"/>
    <property type="match status" value="1"/>
</dbReference>
<dbReference type="Proteomes" id="UP000234341">
    <property type="component" value="Unassembled WGS sequence"/>
</dbReference>
<evidence type="ECO:0000313" key="3">
    <source>
        <dbReference type="Proteomes" id="UP000234341"/>
    </source>
</evidence>
<evidence type="ECO:0000256" key="1">
    <source>
        <dbReference type="SAM" id="SignalP"/>
    </source>
</evidence>
<protein>
    <submittedName>
        <fullName evidence="2">Uncharacterized protein</fullName>
    </submittedName>
</protein>
<proteinExistence type="predicted"/>
<accession>A0A2N5C572</accession>
<keyword evidence="1" id="KW-0732">Signal</keyword>
<feature type="chain" id="PRO_5014639462" evidence="1">
    <location>
        <begin position="28"/>
        <end position="111"/>
    </location>
</feature>
<sequence length="111" mass="11981">MVKARFAATLATRLATLFAALGITACATDPAVEPPQTLVGEIQIRGNDPFPTIMLETDELDFWELRGMTIPQARTLAGKRVSARGKILVAPGPDVWLPAFRVDKVPEPVSP</sequence>
<comment type="caution">
    <text evidence="2">The sequence shown here is derived from an EMBL/GenBank/DDBJ whole genome shotgun (WGS) entry which is preliminary data.</text>
</comment>
<dbReference type="OrthoDB" id="8970664at2"/>
<name>A0A2N5C572_9BURK</name>
<gene>
    <name evidence="2" type="ORF">CYJ10_27595</name>
</gene>
<dbReference type="AlphaFoldDB" id="A0A2N5C572"/>
<evidence type="ECO:0000313" key="2">
    <source>
        <dbReference type="EMBL" id="PLP97330.1"/>
    </source>
</evidence>